<gene>
    <name evidence="10" type="ORF">scyTo_0020044</name>
</gene>
<dbReference type="GO" id="GO:0031419">
    <property type="term" value="F:cobalamin binding"/>
    <property type="evidence" value="ECO:0007669"/>
    <property type="project" value="InterPro"/>
</dbReference>
<feature type="disulfide bond" evidence="8">
    <location>
        <begin position="149"/>
        <end position="192"/>
    </location>
</feature>
<evidence type="ECO:0000256" key="6">
    <source>
        <dbReference type="ARBA" id="ARBA00023285"/>
    </source>
</evidence>
<evidence type="ECO:0000256" key="5">
    <source>
        <dbReference type="ARBA" id="ARBA00022729"/>
    </source>
</evidence>
<dbReference type="EMBL" id="BFAA01015631">
    <property type="protein sequence ID" value="GCB77927.1"/>
    <property type="molecule type" value="Genomic_DNA"/>
</dbReference>
<dbReference type="GO" id="GO:0015889">
    <property type="term" value="P:cobalamin transport"/>
    <property type="evidence" value="ECO:0007669"/>
    <property type="project" value="InterPro"/>
</dbReference>
<dbReference type="InterPro" id="IPR051588">
    <property type="entry name" value="Cobalamin_Transport"/>
</dbReference>
<feature type="non-terminal residue" evidence="10">
    <location>
        <position position="360"/>
    </location>
</feature>
<keyword evidence="5 9" id="KW-0732">Signal</keyword>
<evidence type="ECO:0000256" key="4">
    <source>
        <dbReference type="ARBA" id="ARBA00022525"/>
    </source>
</evidence>
<dbReference type="PANTHER" id="PTHR10559">
    <property type="entry name" value="TRANSCOBALAMIN-1/GASTRIC INTRINSIC FACTOR"/>
    <property type="match status" value="1"/>
</dbReference>
<dbReference type="STRING" id="75743.A0A401PXP2"/>
<feature type="chain" id="PRO_5019199161" description="DUF4430 domain-containing protein" evidence="9">
    <location>
        <begin position="23"/>
        <end position="360"/>
    </location>
</feature>
<keyword evidence="6 7" id="KW-0170">Cobalt</keyword>
<dbReference type="AlphaFoldDB" id="A0A401PXP2"/>
<dbReference type="InterPro" id="IPR002157">
    <property type="entry name" value="Cbl-bd_prot"/>
</dbReference>
<evidence type="ECO:0000256" key="7">
    <source>
        <dbReference type="PIRSR" id="PIRSR602157-1"/>
    </source>
</evidence>
<evidence type="ECO:0000256" key="9">
    <source>
        <dbReference type="SAM" id="SignalP"/>
    </source>
</evidence>
<reference evidence="10 11" key="1">
    <citation type="journal article" date="2018" name="Nat. Ecol. Evol.">
        <title>Shark genomes provide insights into elasmobranch evolution and the origin of vertebrates.</title>
        <authorList>
            <person name="Hara Y"/>
            <person name="Yamaguchi K"/>
            <person name="Onimaru K"/>
            <person name="Kadota M"/>
            <person name="Koyanagi M"/>
            <person name="Keeley SD"/>
            <person name="Tatsumi K"/>
            <person name="Tanaka K"/>
            <person name="Motone F"/>
            <person name="Kageyama Y"/>
            <person name="Nozu R"/>
            <person name="Adachi N"/>
            <person name="Nishimura O"/>
            <person name="Nakagawa R"/>
            <person name="Tanegashima C"/>
            <person name="Kiyatake I"/>
            <person name="Matsumoto R"/>
            <person name="Murakumo K"/>
            <person name="Nishida K"/>
            <person name="Terakita A"/>
            <person name="Kuratani S"/>
            <person name="Sato K"/>
            <person name="Hyodo S Kuraku.S."/>
        </authorList>
    </citation>
    <scope>NUCLEOTIDE SEQUENCE [LARGE SCALE GENOMIC DNA]</scope>
</reference>
<feature type="binding site" evidence="7">
    <location>
        <begin position="136"/>
        <end position="140"/>
    </location>
    <ligand>
        <name>cyanocob(III)alamin</name>
        <dbReference type="ChEBI" id="CHEBI:17439"/>
    </ligand>
</feature>
<evidence type="ECO:0000313" key="10">
    <source>
        <dbReference type="EMBL" id="GCB77927.1"/>
    </source>
</evidence>
<comment type="similarity">
    <text evidence="2">Belongs to the eukaryotic cobalamin transport proteins family.</text>
</comment>
<sequence>MAYLPLLFLTLALLPDSPQGCAQWSPAIGNLEQFLAEHLHEQYPDPSVFVTLRLVNYSLQQKYVTSLKKNVLHNAATLSSGEFSFYVLALIASCENTLNVKVNESGTTPGIDLGKLLSEKVGQEMKSIAIHGHPITTYYQIGLAMLALCKQNYYISKGDIKTFAHAVIHSRISPGQEFSVDTAAIAALAFRCMQQQLYQPADTIRIASIKLILQIFCAKDAQGIIGNIYSTGLAMQALIANGQLVPFQVWNCSNTLREVLLEIGAGSFTSPTLASQVLPPTQGKTYLDVDQLPCSWAVDAKTVQILEAGNSGEITVNYTVIIGLSCTTSCSHSLCLMVPGGTRLLQLMKLAEEKDPTFFT</sequence>
<evidence type="ECO:0000256" key="8">
    <source>
        <dbReference type="PIRSR" id="PIRSR602157-2"/>
    </source>
</evidence>
<dbReference type="PANTHER" id="PTHR10559:SF15">
    <property type="entry name" value="COBALAMIN BINDING INTRINSIC FACTOR"/>
    <property type="match status" value="1"/>
</dbReference>
<evidence type="ECO:0000256" key="1">
    <source>
        <dbReference type="ARBA" id="ARBA00004613"/>
    </source>
</evidence>
<keyword evidence="4" id="KW-0964">Secreted</keyword>
<evidence type="ECO:0000256" key="3">
    <source>
        <dbReference type="ARBA" id="ARBA00022426"/>
    </source>
</evidence>
<keyword evidence="3" id="KW-0406">Ion transport</keyword>
<feature type="binding site" evidence="7">
    <location>
        <position position="227"/>
    </location>
    <ligand>
        <name>cyanocob(III)alamin</name>
        <dbReference type="ChEBI" id="CHEBI:17439"/>
    </ligand>
</feature>
<keyword evidence="3" id="KW-0171">Cobalt transport</keyword>
<accession>A0A401PXP2</accession>
<organism evidence="10 11">
    <name type="scientific">Scyliorhinus torazame</name>
    <name type="common">Cloudy catshark</name>
    <name type="synonym">Catulus torazame</name>
    <dbReference type="NCBI Taxonomy" id="75743"/>
    <lineage>
        <taxon>Eukaryota</taxon>
        <taxon>Metazoa</taxon>
        <taxon>Chordata</taxon>
        <taxon>Craniata</taxon>
        <taxon>Vertebrata</taxon>
        <taxon>Chondrichthyes</taxon>
        <taxon>Elasmobranchii</taxon>
        <taxon>Galeomorphii</taxon>
        <taxon>Galeoidea</taxon>
        <taxon>Carcharhiniformes</taxon>
        <taxon>Scyliorhinidae</taxon>
        <taxon>Scyliorhinus</taxon>
    </lineage>
</organism>
<dbReference type="OMA" id="TMNQSKY"/>
<dbReference type="Proteomes" id="UP000288216">
    <property type="component" value="Unassembled WGS sequence"/>
</dbReference>
<proteinExistence type="inferred from homology"/>
<evidence type="ECO:0000313" key="11">
    <source>
        <dbReference type="Proteomes" id="UP000288216"/>
    </source>
</evidence>
<feature type="signal peptide" evidence="9">
    <location>
        <begin position="1"/>
        <end position="22"/>
    </location>
</feature>
<dbReference type="OrthoDB" id="6343110at2759"/>
<keyword evidence="3" id="KW-0813">Transport</keyword>
<dbReference type="GO" id="GO:0005615">
    <property type="term" value="C:extracellular space"/>
    <property type="evidence" value="ECO:0007669"/>
    <property type="project" value="TreeGrafter"/>
</dbReference>
<comment type="subcellular location">
    <subcellularLocation>
        <location evidence="1">Secreted</location>
    </subcellularLocation>
</comment>
<evidence type="ECO:0008006" key="12">
    <source>
        <dbReference type="Google" id="ProtNLM"/>
    </source>
</evidence>
<keyword evidence="11" id="KW-1185">Reference proteome</keyword>
<dbReference type="Pfam" id="PF01122">
    <property type="entry name" value="Cobalamin_bind"/>
    <property type="match status" value="1"/>
</dbReference>
<feature type="binding site" evidence="7">
    <location>
        <position position="181"/>
    </location>
    <ligand>
        <name>cyanocob(III)alamin</name>
        <dbReference type="ChEBI" id="CHEBI:17439"/>
    </ligand>
</feature>
<dbReference type="Gene3D" id="1.50.10.20">
    <property type="match status" value="1"/>
</dbReference>
<evidence type="ECO:0000256" key="2">
    <source>
        <dbReference type="ARBA" id="ARBA00006449"/>
    </source>
</evidence>
<protein>
    <recommendedName>
        <fullName evidence="12">DUF4430 domain-containing protein</fullName>
    </recommendedName>
</protein>
<feature type="binding site" evidence="7">
    <location>
        <position position="276"/>
    </location>
    <ligand>
        <name>cyanocob(III)alamin</name>
        <dbReference type="ChEBI" id="CHEBI:17439"/>
    </ligand>
</feature>
<dbReference type="GO" id="GO:0006824">
    <property type="term" value="P:cobalt ion transport"/>
    <property type="evidence" value="ECO:0007669"/>
    <property type="project" value="UniProtKB-KW"/>
</dbReference>
<keyword evidence="8" id="KW-1015">Disulfide bond</keyword>
<name>A0A401PXP2_SCYTO</name>
<comment type="caution">
    <text evidence="10">The sequence shown here is derived from an EMBL/GenBank/DDBJ whole genome shotgun (WGS) entry which is preliminary data.</text>
</comment>